<organism evidence="3 4">
    <name type="scientific">Heterodera schachtii</name>
    <name type="common">Sugarbeet cyst nematode worm</name>
    <name type="synonym">Tylenchus schachtii</name>
    <dbReference type="NCBI Taxonomy" id="97005"/>
    <lineage>
        <taxon>Eukaryota</taxon>
        <taxon>Metazoa</taxon>
        <taxon>Ecdysozoa</taxon>
        <taxon>Nematoda</taxon>
        <taxon>Chromadorea</taxon>
        <taxon>Rhabditida</taxon>
        <taxon>Tylenchina</taxon>
        <taxon>Tylenchomorpha</taxon>
        <taxon>Tylenchoidea</taxon>
        <taxon>Heteroderidae</taxon>
        <taxon>Heteroderinae</taxon>
        <taxon>Heterodera</taxon>
    </lineage>
</organism>
<proteinExistence type="predicted"/>
<dbReference type="SUPFAM" id="SSF50249">
    <property type="entry name" value="Nucleic acid-binding proteins"/>
    <property type="match status" value="1"/>
</dbReference>
<gene>
    <name evidence="3" type="ORF">niasHS_005552</name>
</gene>
<evidence type="ECO:0000313" key="4">
    <source>
        <dbReference type="Proteomes" id="UP001620645"/>
    </source>
</evidence>
<sequence length="301" mass="33906">MDRPLMDWAISGLMDWSISGVQLALAVMDRPLMDWSISGVRLALFAVMDRPLMDCYFNSILLLEPFPRQNIDKMSDKLKRFQFVPSSTQKAAADEFPAQLKNLNEVIQFNSPGTFFVRAVVDNVQYCLYKACPLKTVGMPCKKKLTEELYCESCDHHAVQPLNNLYLRIDLRDCEDIETSKQITAFSSTAVKYLGLKIDEFSRLAEQRPKKLAALLQSKIEETIALKLIVKAKGETLDWVISSIRVPEQVAAVDDSVDAQKGGSKNGNGNDGDDDDDDDIYTIDDAECTRMPPPKRPRKTE</sequence>
<dbReference type="InterPro" id="IPR013955">
    <property type="entry name" value="Rep_factor-A_C"/>
</dbReference>
<name>A0ABD2JMT9_HETSC</name>
<feature type="domain" description="Replication factor A C-terminal" evidence="2">
    <location>
        <begin position="118"/>
        <end position="232"/>
    </location>
</feature>
<evidence type="ECO:0000259" key="2">
    <source>
        <dbReference type="Pfam" id="PF08646"/>
    </source>
</evidence>
<dbReference type="AlphaFoldDB" id="A0ABD2JMT9"/>
<evidence type="ECO:0000256" key="1">
    <source>
        <dbReference type="SAM" id="MobiDB-lite"/>
    </source>
</evidence>
<reference evidence="3 4" key="1">
    <citation type="submission" date="2024-10" db="EMBL/GenBank/DDBJ databases">
        <authorList>
            <person name="Kim D."/>
        </authorList>
    </citation>
    <scope>NUCLEOTIDE SEQUENCE [LARGE SCALE GENOMIC DNA]</scope>
    <source>
        <strain evidence="3">Taebaek</strain>
    </source>
</reference>
<dbReference type="InterPro" id="IPR012340">
    <property type="entry name" value="NA-bd_OB-fold"/>
</dbReference>
<dbReference type="Gene3D" id="2.40.50.140">
    <property type="entry name" value="Nucleic acid-binding proteins"/>
    <property type="match status" value="1"/>
</dbReference>
<keyword evidence="4" id="KW-1185">Reference proteome</keyword>
<feature type="compositionally biased region" description="Acidic residues" evidence="1">
    <location>
        <begin position="271"/>
        <end position="286"/>
    </location>
</feature>
<comment type="caution">
    <text evidence="3">The sequence shown here is derived from an EMBL/GenBank/DDBJ whole genome shotgun (WGS) entry which is preliminary data.</text>
</comment>
<protein>
    <recommendedName>
        <fullName evidence="2">Replication factor A C-terminal domain-containing protein</fullName>
    </recommendedName>
</protein>
<dbReference type="EMBL" id="JBICCN010000122">
    <property type="protein sequence ID" value="KAL3091924.1"/>
    <property type="molecule type" value="Genomic_DNA"/>
</dbReference>
<dbReference type="Pfam" id="PF08646">
    <property type="entry name" value="Rep_fac-A_C"/>
    <property type="match status" value="1"/>
</dbReference>
<evidence type="ECO:0000313" key="3">
    <source>
        <dbReference type="EMBL" id="KAL3091924.1"/>
    </source>
</evidence>
<dbReference type="Proteomes" id="UP001620645">
    <property type="component" value="Unassembled WGS sequence"/>
</dbReference>
<accession>A0ABD2JMT9</accession>
<feature type="region of interest" description="Disordered" evidence="1">
    <location>
        <begin position="255"/>
        <end position="301"/>
    </location>
</feature>